<dbReference type="Pfam" id="PF06228">
    <property type="entry name" value="ChuX_HutX"/>
    <property type="match status" value="1"/>
</dbReference>
<sequence>MRTDPYLLPKPTQAATRTVNPAQKDSQLWQSYQAKKADNRMLFPTEGARLLGVSEFELLLSSPDSVYLGTDFRAVLGDLASLGKLQNIVRNEFAVHEKKGEFVNLKLGEMMGLMINEGGLDLRLFMKRWAFVLALQTDRSLSIGFYDNQGYAINKIFLENNAENLQKWQALCDKYRVDNADSIDIIGSETQGDWQLHTLNDKERREFHDKWRAMTDIHQYHGILSQFELDRASSYHNAPDDMVVQVKPAIIETMLERLKADGTGVMIFVGSTGMVQIYSGQIHHIKRAGDWINILDDAENGFNLHLKDAALDQVWFIKRPHIDKKGDKMLSGITMGLEGFDKHGNSIVTFFGERVEGQAQDSAWQLLISKLTEVFRV</sequence>
<protein>
    <submittedName>
        <fullName evidence="2">Hemin-degrading family protein</fullName>
    </submittedName>
</protein>
<dbReference type="Pfam" id="PF05171">
    <property type="entry name" value="HemS"/>
    <property type="match status" value="1"/>
</dbReference>
<dbReference type="GO" id="GO:0006826">
    <property type="term" value="P:iron ion transport"/>
    <property type="evidence" value="ECO:0007669"/>
    <property type="project" value="InterPro"/>
</dbReference>
<evidence type="ECO:0000313" key="2">
    <source>
        <dbReference type="EMBL" id="AKG07959.1"/>
    </source>
</evidence>
<dbReference type="Proteomes" id="UP000077465">
    <property type="component" value="Chromosome"/>
</dbReference>
<dbReference type="EMBL" id="CP011376">
    <property type="protein sequence ID" value="AKG07959.1"/>
    <property type="molecule type" value="Genomic_DNA"/>
</dbReference>
<dbReference type="InterPro" id="IPR010413">
    <property type="entry name" value="HutX-like"/>
</dbReference>
<accession>A0AAC8PWL3</accession>
<proteinExistence type="predicted"/>
<dbReference type="InterPro" id="IPR053733">
    <property type="entry name" value="Heme_Transport_Util_sf"/>
</dbReference>
<dbReference type="SUPFAM" id="SSF144064">
    <property type="entry name" value="Heme iron utilization protein-like"/>
    <property type="match status" value="1"/>
</dbReference>
<gene>
    <name evidence="2" type="ORF">AAX06_07090</name>
</gene>
<dbReference type="CDD" id="cd16831">
    <property type="entry name" value="HemS-like_C"/>
    <property type="match status" value="1"/>
</dbReference>
<dbReference type="CDD" id="cd16830">
    <property type="entry name" value="HemS-like_N"/>
    <property type="match status" value="1"/>
</dbReference>
<feature type="domain" description="Haemin-degrading HemS/ChuX" evidence="1">
    <location>
        <begin position="229"/>
        <end position="371"/>
    </location>
</feature>
<dbReference type="AlphaFoldDB" id="A0AAC8PWL3"/>
<dbReference type="InterPro" id="IPR007845">
    <property type="entry name" value="HemS/ChuX_dom"/>
</dbReference>
<organism evidence="2 3">
    <name type="scientific">Moraxella bovoculi</name>
    <dbReference type="NCBI Taxonomy" id="386891"/>
    <lineage>
        <taxon>Bacteria</taxon>
        <taxon>Pseudomonadati</taxon>
        <taxon>Pseudomonadota</taxon>
        <taxon>Gammaproteobacteria</taxon>
        <taxon>Moraxellales</taxon>
        <taxon>Moraxellaceae</taxon>
        <taxon>Moraxella</taxon>
    </lineage>
</organism>
<dbReference type="RefSeq" id="WP_046696448.1">
    <property type="nucleotide sequence ID" value="NZ_CP011376.1"/>
</dbReference>
<reference evidence="2 3" key="1">
    <citation type="submission" date="2015-05" db="EMBL/GenBank/DDBJ databases">
        <authorList>
            <person name="Dickey A."/>
            <person name="Clawson M."/>
            <person name="Bono J."/>
            <person name="Loy J.D."/>
        </authorList>
    </citation>
    <scope>NUCLEOTIDE SEQUENCE [LARGE SCALE GENOMIC DNA]</scope>
    <source>
        <strain evidence="2 3">22581</strain>
    </source>
</reference>
<evidence type="ECO:0000313" key="3">
    <source>
        <dbReference type="Proteomes" id="UP000077465"/>
    </source>
</evidence>
<name>A0AAC8PWL3_9GAMM</name>
<dbReference type="Gene3D" id="3.40.1570.10">
    <property type="entry name" value="HemS/ChuS/ChuX like domains"/>
    <property type="match status" value="2"/>
</dbReference>
<evidence type="ECO:0000259" key="1">
    <source>
        <dbReference type="Pfam" id="PF05171"/>
    </source>
</evidence>